<sequence length="117" mass="13535">MLKYMVLEYLKNRIVSPQQNSNFSICVIVLMLLGFISLIVAECYLSYYIYKYAITLLHYSELKASAITASIFLLQAVILICIGYLKFKKPMKKNWVTEEKDKVKSITSAFIQGFQSR</sequence>
<gene>
    <name evidence="2" type="ORF">NF27_DP00780</name>
</gene>
<dbReference type="AlphaFoldDB" id="A0A0C1QJ52"/>
<reference evidence="2 3" key="1">
    <citation type="submission" date="2014-11" db="EMBL/GenBank/DDBJ databases">
        <title>A Rickettsiales Symbiont of Amoebae With Ancient Features.</title>
        <authorList>
            <person name="Schulz F."/>
            <person name="Martijn J."/>
            <person name="Wascher F."/>
            <person name="Kostanjsek R."/>
            <person name="Ettema T.J."/>
            <person name="Horn M."/>
        </authorList>
    </citation>
    <scope>NUCLEOTIDE SEQUENCE [LARGE SCALE GENOMIC DNA]</scope>
    <source>
        <strain evidence="2 3">UWC36</strain>
    </source>
</reference>
<comment type="caution">
    <text evidence="2">The sequence shown here is derived from an EMBL/GenBank/DDBJ whole genome shotgun (WGS) entry which is preliminary data.</text>
</comment>
<dbReference type="RefSeq" id="WP_039455749.1">
    <property type="nucleotide sequence ID" value="NZ_JSWE01000092.1"/>
</dbReference>
<organism evidence="2 3">
    <name type="scientific">Candidatus Jidaibacter acanthamoebae</name>
    <dbReference type="NCBI Taxonomy" id="86105"/>
    <lineage>
        <taxon>Bacteria</taxon>
        <taxon>Pseudomonadati</taxon>
        <taxon>Pseudomonadota</taxon>
        <taxon>Alphaproteobacteria</taxon>
        <taxon>Rickettsiales</taxon>
        <taxon>Candidatus Midichloriaceae</taxon>
        <taxon>Candidatus Jidaibacter</taxon>
    </lineage>
</organism>
<evidence type="ECO:0000256" key="1">
    <source>
        <dbReference type="SAM" id="Phobius"/>
    </source>
</evidence>
<keyword evidence="3" id="KW-1185">Reference proteome</keyword>
<keyword evidence="1" id="KW-0812">Transmembrane</keyword>
<dbReference type="EMBL" id="JSWE01000092">
    <property type="protein sequence ID" value="KIE05534.1"/>
    <property type="molecule type" value="Genomic_DNA"/>
</dbReference>
<proteinExistence type="predicted"/>
<dbReference type="OrthoDB" id="9832204at2"/>
<dbReference type="Proteomes" id="UP000031258">
    <property type="component" value="Unassembled WGS sequence"/>
</dbReference>
<feature type="transmembrane region" description="Helical" evidence="1">
    <location>
        <begin position="21"/>
        <end position="50"/>
    </location>
</feature>
<name>A0A0C1QJ52_9RICK</name>
<keyword evidence="1" id="KW-1133">Transmembrane helix</keyword>
<protein>
    <submittedName>
        <fullName evidence="2">Uncharacterized protein</fullName>
    </submittedName>
</protein>
<feature type="transmembrane region" description="Helical" evidence="1">
    <location>
        <begin position="62"/>
        <end position="85"/>
    </location>
</feature>
<evidence type="ECO:0000313" key="2">
    <source>
        <dbReference type="EMBL" id="KIE05534.1"/>
    </source>
</evidence>
<accession>A0A0C1QJ52</accession>
<keyword evidence="1" id="KW-0472">Membrane</keyword>
<evidence type="ECO:0000313" key="3">
    <source>
        <dbReference type="Proteomes" id="UP000031258"/>
    </source>
</evidence>